<dbReference type="SUPFAM" id="SSF52540">
    <property type="entry name" value="P-loop containing nucleoside triphosphate hydrolases"/>
    <property type="match status" value="2"/>
</dbReference>
<dbReference type="InterPro" id="IPR032781">
    <property type="entry name" value="ABC_tran_Xtn"/>
</dbReference>
<keyword evidence="7" id="KW-0694">RNA-binding</keyword>
<dbReference type="PROSITE" id="PS00211">
    <property type="entry name" value="ABC_TRANSPORTER_1"/>
    <property type="match status" value="2"/>
</dbReference>
<dbReference type="EMBL" id="JBAHVJ010000014">
    <property type="protein sequence ID" value="MEJ4100916.1"/>
    <property type="molecule type" value="Genomic_DNA"/>
</dbReference>
<feature type="binding site" evidence="7">
    <location>
        <begin position="38"/>
        <end position="45"/>
    </location>
    <ligand>
        <name>ATP</name>
        <dbReference type="ChEBI" id="CHEBI:30616"/>
        <label>1</label>
    </ligand>
</feature>
<evidence type="ECO:0000256" key="7">
    <source>
        <dbReference type="HAMAP-Rule" id="MF_00847"/>
    </source>
</evidence>
<comment type="function">
    <text evidence="7">A translation factor that gates the progression of the 70S ribosomal initiation complex (IC, containing tRNA(fMet) in the P-site) into the translation elongation cycle by using a mechanism sensitive to the ATP/ADP ratio. Binds to the 70S ribosome E-site where it modulates the state of the translating ribosome during subunit translocation. ATP hydrolysis probably frees it from the ribosome, which can enter the elongation phase.</text>
</comment>
<evidence type="ECO:0000256" key="4">
    <source>
        <dbReference type="ARBA" id="ARBA00022741"/>
    </source>
</evidence>
<dbReference type="RefSeq" id="WP_337889348.1">
    <property type="nucleotide sequence ID" value="NZ_JBAHVI010000001.1"/>
</dbReference>
<dbReference type="PROSITE" id="PS50893">
    <property type="entry name" value="ABC_TRANSPORTER_2"/>
    <property type="match status" value="2"/>
</dbReference>
<comment type="subcellular location">
    <subcellularLocation>
        <location evidence="7">Cytoplasm</location>
    </subcellularLocation>
    <text evidence="7">Associates with ribosomes and polysomes.</text>
</comment>
<dbReference type="InterPro" id="IPR022374">
    <property type="entry name" value="EttA"/>
</dbReference>
<dbReference type="PANTHER" id="PTHR43858:SF1">
    <property type="entry name" value="ABC TRANSPORTER-RELATED PROTEIN"/>
    <property type="match status" value="1"/>
</dbReference>
<keyword evidence="7" id="KW-0677">Repeat</keyword>
<keyword evidence="2 7" id="KW-0820">tRNA-binding</keyword>
<dbReference type="NCBIfam" id="NF008775">
    <property type="entry name" value="PRK11819.1"/>
    <property type="match status" value="1"/>
</dbReference>
<comment type="catalytic activity">
    <reaction evidence="7">
        <text>ATP + H2O = ADP + phosphate + H(+)</text>
        <dbReference type="Rhea" id="RHEA:13065"/>
        <dbReference type="ChEBI" id="CHEBI:15377"/>
        <dbReference type="ChEBI" id="CHEBI:15378"/>
        <dbReference type="ChEBI" id="CHEBI:30616"/>
        <dbReference type="ChEBI" id="CHEBI:43474"/>
        <dbReference type="ChEBI" id="CHEBI:456216"/>
    </reaction>
</comment>
<dbReference type="InterPro" id="IPR003593">
    <property type="entry name" value="AAA+_ATPase"/>
</dbReference>
<dbReference type="Gene3D" id="3.40.50.300">
    <property type="entry name" value="P-loop containing nucleotide triphosphate hydrolases"/>
    <property type="match status" value="2"/>
</dbReference>
<reference evidence="9 10" key="1">
    <citation type="submission" date="2024-02" db="EMBL/GenBank/DDBJ databases">
        <title>Whole genome sequencing and characterization of Corynebacterium isolated from the ocular surface of dry eye disease sufferers.</title>
        <authorList>
            <person name="Naqvi M."/>
        </authorList>
    </citation>
    <scope>NUCLEOTIDE SEQUENCE [LARGE SCALE GENOMIC DNA]</scope>
    <source>
        <strain evidence="9 10">PCRF</strain>
    </source>
</reference>
<keyword evidence="3 7" id="KW-0699">rRNA-binding</keyword>
<dbReference type="InterPro" id="IPR003439">
    <property type="entry name" value="ABC_transporter-like_ATP-bd"/>
</dbReference>
<evidence type="ECO:0000259" key="8">
    <source>
        <dbReference type="PROSITE" id="PS50893"/>
    </source>
</evidence>
<proteinExistence type="inferred from homology"/>
<keyword evidence="4 7" id="KW-0547">Nucleotide-binding</keyword>
<feature type="domain" description="ABC transporter" evidence="8">
    <location>
        <begin position="322"/>
        <end position="539"/>
    </location>
</feature>
<dbReference type="CDD" id="cd03221">
    <property type="entry name" value="ABCF_EF-3"/>
    <property type="match status" value="2"/>
</dbReference>
<dbReference type="HAMAP" id="MF_00847">
    <property type="entry name" value="EttA"/>
    <property type="match status" value="1"/>
</dbReference>
<dbReference type="Proteomes" id="UP001359781">
    <property type="component" value="Unassembled WGS sequence"/>
</dbReference>
<organism evidence="9 10">
    <name type="scientific">Corynebacterium mastitidis</name>
    <dbReference type="NCBI Taxonomy" id="161890"/>
    <lineage>
        <taxon>Bacteria</taxon>
        <taxon>Bacillati</taxon>
        <taxon>Actinomycetota</taxon>
        <taxon>Actinomycetes</taxon>
        <taxon>Mycobacteriales</taxon>
        <taxon>Corynebacteriaceae</taxon>
        <taxon>Corynebacterium</taxon>
    </lineage>
</organism>
<comment type="similarity">
    <text evidence="1 7">Belongs to the ABC transporter superfamily. ABCF family. Translational throttle EttA subfamily.</text>
</comment>
<dbReference type="SMART" id="SM00382">
    <property type="entry name" value="AAA"/>
    <property type="match status" value="2"/>
</dbReference>
<feature type="domain" description="ABC transporter" evidence="8">
    <location>
        <begin position="6"/>
        <end position="256"/>
    </location>
</feature>
<sequence>MGEFIYTMKNVRKAIGDKVILDNVTMAFYPGAKIGVVGPNGAGKSSILKIMAGLDQPSNGEAFLDPGATVGILLQEPPLNEEKTVRENVEEGLGEIFEIKQRYEAIAEEMATNYTDELMEEMTALQDKIDAADAWEMDSKIEQAMEALRCPPGDEPVTHLSGGERRRVALAKLLLSEPDLLLLDEPTNHLDAESVQWLEKHLQDYKGAVLAVTHDRYFLDHVAGWICEVDRGKLYPYEGNYSTYLDTKAQRLEVAGKKDAKLRKRLKDELEWVRSGAKARQAKNKARLERYEEMAAEAEQYKKLDFEEIQIPTPPRLGNKVVEVNNLVKGFDGRTLIKDLSFTLPRNGIVGVIGPNGVGKTTLFKTIVGLENPDDGSVNVGETVQLSYVDQNRENIDPEQTVWQVVSDGLDYIQVGQNEMPSRAYLSAFGFKGPDQQKPSKVLSGGERNRLNLALTLKQGGNLILLDEPTNDLDVETLGSLENALTKFPGCAVVISHDRWFLDRTCTHILAWEGNVAEGQWFWFEGNFEDYEKNKIQRLGAEAARPSRVTHRKLSR</sequence>
<accession>A0ABU8P135</accession>
<keyword evidence="7" id="KW-0963">Cytoplasm</keyword>
<comment type="domain">
    <text evidence="7">The P-site tRNA interaction motif (PtIM domain) probably interacts with the P-site tRNA(fMet) as well as the 23S rRNA.</text>
</comment>
<evidence type="ECO:0000256" key="3">
    <source>
        <dbReference type="ARBA" id="ARBA00022730"/>
    </source>
</evidence>
<keyword evidence="5 7" id="KW-0067">ATP-binding</keyword>
<dbReference type="Pfam" id="PF00005">
    <property type="entry name" value="ABC_tran"/>
    <property type="match status" value="2"/>
</dbReference>
<keyword evidence="7" id="KW-0378">Hydrolase</keyword>
<keyword evidence="7" id="KW-0648">Protein biosynthesis</keyword>
<gene>
    <name evidence="7 9" type="primary">ettA</name>
    <name evidence="9" type="ORF">V5S96_11195</name>
</gene>
<keyword evidence="6 7" id="KW-0810">Translation regulation</keyword>
<evidence type="ECO:0000313" key="10">
    <source>
        <dbReference type="Proteomes" id="UP001359781"/>
    </source>
</evidence>
<keyword evidence="10" id="KW-1185">Reference proteome</keyword>
<comment type="subunit">
    <text evidence="7">Monomer. Probably contacts ribosomal proteins L1, L5, L33 and S7, the 16S and 23S rRNA and the P-site containing tRNA(fMet).</text>
</comment>
<evidence type="ECO:0000313" key="9">
    <source>
        <dbReference type="EMBL" id="MEJ4100916.1"/>
    </source>
</evidence>
<dbReference type="InterPro" id="IPR017871">
    <property type="entry name" value="ABC_transporter-like_CS"/>
</dbReference>
<dbReference type="PANTHER" id="PTHR43858">
    <property type="entry name" value="ENERGY-DEPENDENT TRANSLATIONAL THROTTLE PROTEIN ETTA"/>
    <property type="match status" value="1"/>
</dbReference>
<dbReference type="EC" id="3.6.1.-" evidence="7"/>
<feature type="binding site" evidence="7">
    <location>
        <begin position="354"/>
        <end position="361"/>
    </location>
    <ligand>
        <name>ATP</name>
        <dbReference type="ChEBI" id="CHEBI:30616"/>
        <label>2</label>
    </ligand>
</feature>
<comment type="caution">
    <text evidence="9">The sequence shown here is derived from an EMBL/GenBank/DDBJ whole genome shotgun (WGS) entry which is preliminary data.</text>
</comment>
<evidence type="ECO:0000256" key="6">
    <source>
        <dbReference type="ARBA" id="ARBA00022845"/>
    </source>
</evidence>
<dbReference type="NCBIfam" id="TIGR03719">
    <property type="entry name" value="ABC_ABC_ChvD"/>
    <property type="match status" value="1"/>
</dbReference>
<comment type="domain">
    <text evidence="7">The arm domain is inserted in the first ABC transporter domain. Probably contacts ribosomal protein L1.</text>
</comment>
<dbReference type="Pfam" id="PF12848">
    <property type="entry name" value="ABC_tran_Xtn"/>
    <property type="match status" value="1"/>
</dbReference>
<evidence type="ECO:0000256" key="5">
    <source>
        <dbReference type="ARBA" id="ARBA00022840"/>
    </source>
</evidence>
<dbReference type="InterPro" id="IPR027417">
    <property type="entry name" value="P-loop_NTPase"/>
</dbReference>
<evidence type="ECO:0000256" key="1">
    <source>
        <dbReference type="ARBA" id="ARBA00005868"/>
    </source>
</evidence>
<comment type="caution">
    <text evidence="7">Lacks conserved residue(s) required for the propagation of feature annotation.</text>
</comment>
<protein>
    <recommendedName>
        <fullName evidence="7">Energy-dependent translational throttle protein EttA</fullName>
        <ecNumber evidence="7">3.6.1.-</ecNumber>
    </recommendedName>
    <alternativeName>
        <fullName evidence="7">Translational regulatory factor EttA</fullName>
    </alternativeName>
</protein>
<evidence type="ECO:0000256" key="2">
    <source>
        <dbReference type="ARBA" id="ARBA00022555"/>
    </source>
</evidence>
<name>A0ABU8P135_9CORY</name>